<dbReference type="GO" id="GO:0032259">
    <property type="term" value="P:methylation"/>
    <property type="evidence" value="ECO:0007669"/>
    <property type="project" value="UniProtKB-KW"/>
</dbReference>
<keyword evidence="2 5" id="KW-0489">Methyltransferase</keyword>
<reference evidence="5" key="1">
    <citation type="submission" date="2019-08" db="EMBL/GenBank/DDBJ databases">
        <authorList>
            <person name="Kucharzyk K."/>
            <person name="Murdoch R.W."/>
            <person name="Higgins S."/>
            <person name="Loffler F."/>
        </authorList>
    </citation>
    <scope>NUCLEOTIDE SEQUENCE</scope>
</reference>
<sequence>MFRLLNAADYGVPQVRQRVFIVGFRNDLETRWSVPEPTHSLDLLRYAQFVSGSYWEEHGISAMKRSTVTLTDKESIRRRVELNVTGERWRTVRDALQGLPDPRAESSTFGVYNHEFRAGARTYVGHSGSIMDAPSKTIKAGAHGVPGGENMLVQDNGDLRYYTVRESARIQTFPDEYRFHGSWTESMRQIGNAVPVRLAKIVGDSIKKQLERIDSNL</sequence>
<dbReference type="Pfam" id="PF00145">
    <property type="entry name" value="DNA_methylase"/>
    <property type="match status" value="1"/>
</dbReference>
<dbReference type="PROSITE" id="PS51679">
    <property type="entry name" value="SAM_MT_C5"/>
    <property type="match status" value="1"/>
</dbReference>
<dbReference type="InterPro" id="IPR050390">
    <property type="entry name" value="C5-Methyltransferase"/>
</dbReference>
<dbReference type="AlphaFoldDB" id="A0A645HAX1"/>
<accession>A0A645HAX1</accession>
<organism evidence="5">
    <name type="scientific">bioreactor metagenome</name>
    <dbReference type="NCBI Taxonomy" id="1076179"/>
    <lineage>
        <taxon>unclassified sequences</taxon>
        <taxon>metagenomes</taxon>
        <taxon>ecological metagenomes</taxon>
    </lineage>
</organism>
<dbReference type="Gene3D" id="3.40.50.150">
    <property type="entry name" value="Vaccinia Virus protein VP39"/>
    <property type="match status" value="1"/>
</dbReference>
<comment type="caution">
    <text evidence="5">The sequence shown here is derived from an EMBL/GenBank/DDBJ whole genome shotgun (WGS) entry which is preliminary data.</text>
</comment>
<keyword evidence="3 5" id="KW-0808">Transferase</keyword>
<protein>
    <recommendedName>
        <fullName evidence="1">DNA (cytosine-5-)-methyltransferase</fullName>
        <ecNumber evidence="1">2.1.1.37</ecNumber>
    </recommendedName>
</protein>
<name>A0A645HAX1_9ZZZZ</name>
<dbReference type="GO" id="GO:0003886">
    <property type="term" value="F:DNA (cytosine-5-)-methyltransferase activity"/>
    <property type="evidence" value="ECO:0007669"/>
    <property type="project" value="UniProtKB-EC"/>
</dbReference>
<gene>
    <name evidence="5" type="primary">bspRIM_7</name>
    <name evidence="5" type="ORF">SDC9_183684</name>
</gene>
<dbReference type="PANTHER" id="PTHR10629">
    <property type="entry name" value="CYTOSINE-SPECIFIC METHYLTRANSFERASE"/>
    <property type="match status" value="1"/>
</dbReference>
<dbReference type="EMBL" id="VSSQ01090162">
    <property type="protein sequence ID" value="MPN36177.1"/>
    <property type="molecule type" value="Genomic_DNA"/>
</dbReference>
<dbReference type="GO" id="GO:0005634">
    <property type="term" value="C:nucleus"/>
    <property type="evidence" value="ECO:0007669"/>
    <property type="project" value="TreeGrafter"/>
</dbReference>
<proteinExistence type="predicted"/>
<keyword evidence="4" id="KW-0949">S-adenosyl-L-methionine</keyword>
<dbReference type="GO" id="GO:0003677">
    <property type="term" value="F:DNA binding"/>
    <property type="evidence" value="ECO:0007669"/>
    <property type="project" value="TreeGrafter"/>
</dbReference>
<dbReference type="PANTHER" id="PTHR10629:SF52">
    <property type="entry name" value="DNA (CYTOSINE-5)-METHYLTRANSFERASE 1"/>
    <property type="match status" value="1"/>
</dbReference>
<evidence type="ECO:0000256" key="3">
    <source>
        <dbReference type="ARBA" id="ARBA00022679"/>
    </source>
</evidence>
<dbReference type="InterPro" id="IPR029063">
    <property type="entry name" value="SAM-dependent_MTases_sf"/>
</dbReference>
<dbReference type="PROSITE" id="PS00095">
    <property type="entry name" value="C5_MTASE_2"/>
    <property type="match status" value="1"/>
</dbReference>
<dbReference type="Gene3D" id="3.90.120.10">
    <property type="entry name" value="DNA Methylase, subunit A, domain 2"/>
    <property type="match status" value="1"/>
</dbReference>
<dbReference type="SUPFAM" id="SSF53335">
    <property type="entry name" value="S-adenosyl-L-methionine-dependent methyltransferases"/>
    <property type="match status" value="1"/>
</dbReference>
<evidence type="ECO:0000256" key="4">
    <source>
        <dbReference type="ARBA" id="ARBA00022691"/>
    </source>
</evidence>
<evidence type="ECO:0000256" key="1">
    <source>
        <dbReference type="ARBA" id="ARBA00011975"/>
    </source>
</evidence>
<evidence type="ECO:0000256" key="2">
    <source>
        <dbReference type="ARBA" id="ARBA00022603"/>
    </source>
</evidence>
<dbReference type="EC" id="2.1.1.37" evidence="1"/>
<dbReference type="InterPro" id="IPR001525">
    <property type="entry name" value="C5_MeTfrase"/>
</dbReference>
<dbReference type="InterPro" id="IPR031303">
    <property type="entry name" value="C5_meth_CS"/>
</dbReference>
<dbReference type="GO" id="GO:0044027">
    <property type="term" value="P:negative regulation of gene expression via chromosomal CpG island methylation"/>
    <property type="evidence" value="ECO:0007669"/>
    <property type="project" value="TreeGrafter"/>
</dbReference>
<evidence type="ECO:0000313" key="5">
    <source>
        <dbReference type="EMBL" id="MPN36177.1"/>
    </source>
</evidence>